<evidence type="ECO:0000256" key="1">
    <source>
        <dbReference type="ARBA" id="ARBA00004651"/>
    </source>
</evidence>
<dbReference type="GO" id="GO:0022857">
    <property type="term" value="F:transmembrane transporter activity"/>
    <property type="evidence" value="ECO:0007669"/>
    <property type="project" value="InterPro"/>
</dbReference>
<evidence type="ECO:0000256" key="3">
    <source>
        <dbReference type="ARBA" id="ARBA00022692"/>
    </source>
</evidence>
<keyword evidence="8" id="KW-1185">Reference proteome</keyword>
<evidence type="ECO:0000256" key="6">
    <source>
        <dbReference type="SAM" id="Phobius"/>
    </source>
</evidence>
<reference evidence="7" key="2">
    <citation type="journal article" date="2020" name="Microorganisms">
        <title>Osmotic Adaptation and Compatible Solute Biosynthesis of Phototrophic Bacteria as Revealed from Genome Analyses.</title>
        <authorList>
            <person name="Imhoff J.F."/>
            <person name="Rahn T."/>
            <person name="Kunzel S."/>
            <person name="Keller A."/>
            <person name="Neulinger S.C."/>
        </authorList>
    </citation>
    <scope>NUCLEOTIDE SEQUENCE</scope>
    <source>
        <strain evidence="7">DSM 9154</strain>
    </source>
</reference>
<keyword evidence="3 6" id="KW-0812">Transmembrane</keyword>
<keyword evidence="5 6" id="KW-0472">Membrane</keyword>
<dbReference type="PANTHER" id="PTHR32196">
    <property type="entry name" value="ABC TRANSPORTER PERMEASE PROTEIN YPHD-RELATED-RELATED"/>
    <property type="match status" value="1"/>
</dbReference>
<protein>
    <submittedName>
        <fullName evidence="7">ABC transporter permease</fullName>
    </submittedName>
</protein>
<evidence type="ECO:0000313" key="8">
    <source>
        <dbReference type="Proteomes" id="UP000778970"/>
    </source>
</evidence>
<dbReference type="Pfam" id="PF02653">
    <property type="entry name" value="BPD_transp_2"/>
    <property type="match status" value="1"/>
</dbReference>
<evidence type="ECO:0000256" key="4">
    <source>
        <dbReference type="ARBA" id="ARBA00022989"/>
    </source>
</evidence>
<feature type="transmembrane region" description="Helical" evidence="6">
    <location>
        <begin position="94"/>
        <end position="115"/>
    </location>
</feature>
<feature type="transmembrane region" description="Helical" evidence="6">
    <location>
        <begin position="12"/>
        <end position="31"/>
    </location>
</feature>
<dbReference type="Proteomes" id="UP000778970">
    <property type="component" value="Unassembled WGS sequence"/>
</dbReference>
<name>A0A934V356_9PROT</name>
<gene>
    <name evidence="7" type="ORF">CKO21_17890</name>
</gene>
<dbReference type="EMBL" id="NRRE01000034">
    <property type="protein sequence ID" value="MBK1699119.1"/>
    <property type="molecule type" value="Genomic_DNA"/>
</dbReference>
<proteinExistence type="predicted"/>
<feature type="transmembrane region" description="Helical" evidence="6">
    <location>
        <begin position="161"/>
        <end position="182"/>
    </location>
</feature>
<feature type="transmembrane region" description="Helical" evidence="6">
    <location>
        <begin position="43"/>
        <end position="64"/>
    </location>
</feature>
<reference evidence="7" key="1">
    <citation type="submission" date="2017-08" db="EMBL/GenBank/DDBJ databases">
        <authorList>
            <person name="Imhoff J.F."/>
            <person name="Rahn T."/>
            <person name="Kuenzel S."/>
            <person name="Neulinger S.C."/>
        </authorList>
    </citation>
    <scope>NUCLEOTIDE SEQUENCE</scope>
    <source>
        <strain evidence="7">DSM 9154</strain>
    </source>
</reference>
<comment type="subcellular location">
    <subcellularLocation>
        <location evidence="1">Cell membrane</location>
        <topology evidence="1">Multi-pass membrane protein</topology>
    </subcellularLocation>
</comment>
<evidence type="ECO:0000256" key="5">
    <source>
        <dbReference type="ARBA" id="ARBA00023136"/>
    </source>
</evidence>
<feature type="transmembrane region" description="Helical" evidence="6">
    <location>
        <begin position="245"/>
        <end position="263"/>
    </location>
</feature>
<feature type="transmembrane region" description="Helical" evidence="6">
    <location>
        <begin position="213"/>
        <end position="233"/>
    </location>
</feature>
<comment type="caution">
    <text evidence="7">The sequence shown here is derived from an EMBL/GenBank/DDBJ whole genome shotgun (WGS) entry which is preliminary data.</text>
</comment>
<keyword evidence="2" id="KW-1003">Cell membrane</keyword>
<keyword evidence="4 6" id="KW-1133">Transmembrane helix</keyword>
<sequence>MDQLRQKLGEVPWVWSFLGAAVMWVIAVYVADGKGAGDMLSAAMSFSVYFVIVGIGQMFVITLGPGNIDLSIPANMALSGALAMKVMGGSDAMILVGLLAALGSGVAVGTFNYGLIRILRIPPIIATLSASFLIQSVAISYGRGLRIKPPEGLGEFMSVQLGGVPAIAVLTVGLAAIMAVVLGRTPYGRGLIAIGQNTRAAWLAGINVEVTRYLAYTLCAVFAGLTGALLAAFSGGASLNMGEEYLLSSIAVVVIGGTSIAGGRSNVPGIVGAALFLYLMVTMLNAMGAGPGMRSLMTGLIIVGVITLAGGETDT</sequence>
<organism evidence="7 8">
    <name type="scientific">Rhodovibrio salinarum</name>
    <dbReference type="NCBI Taxonomy" id="1087"/>
    <lineage>
        <taxon>Bacteria</taxon>
        <taxon>Pseudomonadati</taxon>
        <taxon>Pseudomonadota</taxon>
        <taxon>Alphaproteobacteria</taxon>
        <taxon>Rhodospirillales</taxon>
        <taxon>Rhodovibrionaceae</taxon>
        <taxon>Rhodovibrio</taxon>
    </lineage>
</organism>
<dbReference type="InterPro" id="IPR001851">
    <property type="entry name" value="ABC_transp_permease"/>
</dbReference>
<feature type="transmembrane region" description="Helical" evidence="6">
    <location>
        <begin position="269"/>
        <end position="288"/>
    </location>
</feature>
<evidence type="ECO:0000256" key="2">
    <source>
        <dbReference type="ARBA" id="ARBA00022475"/>
    </source>
</evidence>
<accession>A0A934V356</accession>
<dbReference type="AlphaFoldDB" id="A0A934V356"/>
<feature type="transmembrane region" description="Helical" evidence="6">
    <location>
        <begin position="121"/>
        <end position="141"/>
    </location>
</feature>
<dbReference type="CDD" id="cd06579">
    <property type="entry name" value="TM_PBP1_transp_AraH_like"/>
    <property type="match status" value="1"/>
</dbReference>
<evidence type="ECO:0000313" key="7">
    <source>
        <dbReference type="EMBL" id="MBK1699119.1"/>
    </source>
</evidence>
<dbReference type="GO" id="GO:0005886">
    <property type="term" value="C:plasma membrane"/>
    <property type="evidence" value="ECO:0007669"/>
    <property type="project" value="UniProtKB-SubCell"/>
</dbReference>